<evidence type="ECO:0000256" key="1">
    <source>
        <dbReference type="SAM" id="Phobius"/>
    </source>
</evidence>
<evidence type="ECO:0000313" key="3">
    <source>
        <dbReference type="Proteomes" id="UP000518605"/>
    </source>
</evidence>
<keyword evidence="1" id="KW-1133">Transmembrane helix</keyword>
<gene>
    <name evidence="2" type="ORF">FHS16_004966</name>
</gene>
<organism evidence="2 3">
    <name type="scientific">Paenibacillus endophyticus</name>
    <dbReference type="NCBI Taxonomy" id="1294268"/>
    <lineage>
        <taxon>Bacteria</taxon>
        <taxon>Bacillati</taxon>
        <taxon>Bacillota</taxon>
        <taxon>Bacilli</taxon>
        <taxon>Bacillales</taxon>
        <taxon>Paenibacillaceae</taxon>
        <taxon>Paenibacillus</taxon>
    </lineage>
</organism>
<dbReference type="Proteomes" id="UP000518605">
    <property type="component" value="Unassembled WGS sequence"/>
</dbReference>
<proteinExistence type="predicted"/>
<dbReference type="EMBL" id="JACHXW010000019">
    <property type="protein sequence ID" value="MBB3154884.1"/>
    <property type="molecule type" value="Genomic_DNA"/>
</dbReference>
<sequence length="754" mass="82360">MAAKIKSLKETGCNSGFFFQENGAVTVFSVIVLSSLLLFFSLLIDYARIAVMHKLAEDAVRSGVRSVLSAYDSTLYERYGLFGRGGTEGQSIFSDALTANTDESARFTEPGMKLVRMKVDKAALHPASFLGSHEIFARQVLEEMKYKAPVDFTLELAAKFIPIAGAMKESSITISLLERMRMLYEQREAHLIRVLQGQELAAAAVRDSGIAAMIPVEASMGTIPADTALGIAGAYPDYAAIAAMQSQLSESEGNQEKTTQMEAYEESVRGFASTLKRGGRDVLQRHTKLQEDAFKELEAARMLNEQMQQLAREANQQATQGGYDAVSRMEVPGAVKHEVPADAASDLEQIRKTADELVLNDEWFAEYRQELEAQGSSAAAIDMETGSFQTSAMASLMKPVQIQSADTLLEGAASLRLAYGSYNEKYIQPAVIVASRRNALEHGEIKEKLKQQEKQSESLWKQARSLLHGLTAIPQTEEHQLVFEQIKQLYNANLLFNEKGKEASFPDTAGAAEGAHDASEQSAAFMDGLFSGMASMLADTRDDLFFGEYVLGRYASFAPQHLKAMLTGGDLSELSHAVSFNNQEAEYIIYGFHNPVGNIAAAYGELFAARLSVRTMEGLMESRTLGHPLLILSAALIYGLEKSIEDLIAFTERGSAPLSKYVKLELSYQDYLRLFILLHGANDSSSLARMIAVVEHNSGTILSAVPSGVTGEAELSAELWFVPGLMGALGNLGLLDGKVEGNRYETTQTIGWSY</sequence>
<accession>A0A7W5GC14</accession>
<keyword evidence="1" id="KW-0472">Membrane</keyword>
<keyword evidence="1" id="KW-0812">Transmembrane</keyword>
<dbReference type="AlphaFoldDB" id="A0A7W5GC14"/>
<comment type="caution">
    <text evidence="2">The sequence shown here is derived from an EMBL/GenBank/DDBJ whole genome shotgun (WGS) entry which is preliminary data.</text>
</comment>
<feature type="transmembrane region" description="Helical" evidence="1">
    <location>
        <begin position="24"/>
        <end position="44"/>
    </location>
</feature>
<dbReference type="RefSeq" id="WP_183569047.1">
    <property type="nucleotide sequence ID" value="NZ_CBCSLB010000019.1"/>
</dbReference>
<reference evidence="2 3" key="1">
    <citation type="submission" date="2020-08" db="EMBL/GenBank/DDBJ databases">
        <title>Genomic Encyclopedia of Type Strains, Phase III (KMG-III): the genomes of soil and plant-associated and newly described type strains.</title>
        <authorList>
            <person name="Whitman W."/>
        </authorList>
    </citation>
    <scope>NUCLEOTIDE SEQUENCE [LARGE SCALE GENOMIC DNA]</scope>
    <source>
        <strain evidence="2 3">CECT 8234</strain>
    </source>
</reference>
<name>A0A7W5GC14_9BACL</name>
<protein>
    <submittedName>
        <fullName evidence="2">Uncharacterized protein</fullName>
    </submittedName>
</protein>
<evidence type="ECO:0000313" key="2">
    <source>
        <dbReference type="EMBL" id="MBB3154884.1"/>
    </source>
</evidence>
<keyword evidence="3" id="KW-1185">Reference proteome</keyword>